<feature type="region of interest" description="Disordered" evidence="1">
    <location>
        <begin position="1"/>
        <end position="29"/>
    </location>
</feature>
<proteinExistence type="predicted"/>
<organism evidence="2">
    <name type="scientific">Sesamum radiatum</name>
    <name type="common">Black benniseed</name>
    <dbReference type="NCBI Taxonomy" id="300843"/>
    <lineage>
        <taxon>Eukaryota</taxon>
        <taxon>Viridiplantae</taxon>
        <taxon>Streptophyta</taxon>
        <taxon>Embryophyta</taxon>
        <taxon>Tracheophyta</taxon>
        <taxon>Spermatophyta</taxon>
        <taxon>Magnoliopsida</taxon>
        <taxon>eudicotyledons</taxon>
        <taxon>Gunneridae</taxon>
        <taxon>Pentapetalae</taxon>
        <taxon>asterids</taxon>
        <taxon>lamiids</taxon>
        <taxon>Lamiales</taxon>
        <taxon>Pedaliaceae</taxon>
        <taxon>Sesamum</taxon>
    </lineage>
</organism>
<name>A0AAW2QHG5_SESRA</name>
<gene>
    <name evidence="2" type="ORF">Sradi_3623500</name>
</gene>
<reference evidence="2" key="1">
    <citation type="submission" date="2020-06" db="EMBL/GenBank/DDBJ databases">
        <authorList>
            <person name="Li T."/>
            <person name="Hu X."/>
            <person name="Zhang T."/>
            <person name="Song X."/>
            <person name="Zhang H."/>
            <person name="Dai N."/>
            <person name="Sheng W."/>
            <person name="Hou X."/>
            <person name="Wei L."/>
        </authorList>
    </citation>
    <scope>NUCLEOTIDE SEQUENCE</scope>
    <source>
        <strain evidence="2">G02</strain>
        <tissue evidence="2">Leaf</tissue>
    </source>
</reference>
<comment type="caution">
    <text evidence="2">The sequence shown here is derived from an EMBL/GenBank/DDBJ whole genome shotgun (WGS) entry which is preliminary data.</text>
</comment>
<protein>
    <submittedName>
        <fullName evidence="2">Uncharacterized protein</fullName>
    </submittedName>
</protein>
<sequence length="75" mass="8344">MFGASRRQFVAVRTRHGRGPPPGASSRRCESIEPTPNNFHQLFEQISKHGASPLCRRSHCRFSAIGRRFAGGEPP</sequence>
<dbReference type="EMBL" id="JACGWJ010000015">
    <property type="protein sequence ID" value="KAL0367334.1"/>
    <property type="molecule type" value="Genomic_DNA"/>
</dbReference>
<reference evidence="2" key="2">
    <citation type="journal article" date="2024" name="Plant">
        <title>Genomic evolution and insights into agronomic trait innovations of Sesamum species.</title>
        <authorList>
            <person name="Miao H."/>
            <person name="Wang L."/>
            <person name="Qu L."/>
            <person name="Liu H."/>
            <person name="Sun Y."/>
            <person name="Le M."/>
            <person name="Wang Q."/>
            <person name="Wei S."/>
            <person name="Zheng Y."/>
            <person name="Lin W."/>
            <person name="Duan Y."/>
            <person name="Cao H."/>
            <person name="Xiong S."/>
            <person name="Wang X."/>
            <person name="Wei L."/>
            <person name="Li C."/>
            <person name="Ma Q."/>
            <person name="Ju M."/>
            <person name="Zhao R."/>
            <person name="Li G."/>
            <person name="Mu C."/>
            <person name="Tian Q."/>
            <person name="Mei H."/>
            <person name="Zhang T."/>
            <person name="Gao T."/>
            <person name="Zhang H."/>
        </authorList>
    </citation>
    <scope>NUCLEOTIDE SEQUENCE</scope>
    <source>
        <strain evidence="2">G02</strain>
    </source>
</reference>
<evidence type="ECO:0000313" key="2">
    <source>
        <dbReference type="EMBL" id="KAL0367334.1"/>
    </source>
</evidence>
<accession>A0AAW2QHG5</accession>
<dbReference type="AlphaFoldDB" id="A0AAW2QHG5"/>
<evidence type="ECO:0000256" key="1">
    <source>
        <dbReference type="SAM" id="MobiDB-lite"/>
    </source>
</evidence>